<accession>A0A1M5ISV5</accession>
<gene>
    <name evidence="1" type="ORF">SAMN05444372_104209</name>
</gene>
<dbReference type="RefSeq" id="WP_073018194.1">
    <property type="nucleotide sequence ID" value="NZ_FQWF01000004.1"/>
</dbReference>
<name>A0A1M5ISV5_9FLAO</name>
<dbReference type="EMBL" id="FQWF01000004">
    <property type="protein sequence ID" value="SHG30833.1"/>
    <property type="molecule type" value="Genomic_DNA"/>
</dbReference>
<dbReference type="STRING" id="229205.SAMN05444372_104209"/>
<evidence type="ECO:0000313" key="1">
    <source>
        <dbReference type="EMBL" id="SHG30833.1"/>
    </source>
</evidence>
<protein>
    <submittedName>
        <fullName evidence="1">Uncharacterized protein</fullName>
    </submittedName>
</protein>
<dbReference type="AlphaFoldDB" id="A0A1M5ISV5"/>
<reference evidence="2" key="1">
    <citation type="submission" date="2016-11" db="EMBL/GenBank/DDBJ databases">
        <authorList>
            <person name="Varghese N."/>
            <person name="Submissions S."/>
        </authorList>
    </citation>
    <scope>NUCLEOTIDE SEQUENCE [LARGE SCALE GENOMIC DNA]</scope>
    <source>
        <strain evidence="2">DSM 17659</strain>
    </source>
</reference>
<proteinExistence type="predicted"/>
<dbReference type="Proteomes" id="UP000184020">
    <property type="component" value="Unassembled WGS sequence"/>
</dbReference>
<sequence length="179" mass="20592">MYGLQDLIGEKNLNNAFKAYVEAARFKPKAPFTTTLEWYDYMKEATPPEFQYYLEDSFKNIVLYSNKVTNSSYKKTTNGMYEVTIEVESNKNYFDGNGKQLSTGDKPNMLEIAVFDNDSENKAGMTIKSPLVLKKVWVKPGKSTFKYTTKKLPVKAGIDPYNKMIDRIPDDNMRTIEKL</sequence>
<organism evidence="1 2">
    <name type="scientific">Flavobacterium micromati</name>
    <dbReference type="NCBI Taxonomy" id="229205"/>
    <lineage>
        <taxon>Bacteria</taxon>
        <taxon>Pseudomonadati</taxon>
        <taxon>Bacteroidota</taxon>
        <taxon>Flavobacteriia</taxon>
        <taxon>Flavobacteriales</taxon>
        <taxon>Flavobacteriaceae</taxon>
        <taxon>Flavobacterium</taxon>
    </lineage>
</organism>
<dbReference type="OrthoDB" id="100605at2"/>
<keyword evidence="2" id="KW-1185">Reference proteome</keyword>
<evidence type="ECO:0000313" key="2">
    <source>
        <dbReference type="Proteomes" id="UP000184020"/>
    </source>
</evidence>